<evidence type="ECO:0000313" key="2">
    <source>
        <dbReference type="Proteomes" id="UP000028999"/>
    </source>
</evidence>
<sequence length="72" mass="7931">MYLTMCGELNVDKIDCSFCKNAEEEKSADLTANISPEFETAIETVAVEPRPMIGPLVQVIISIGNRGNEKKQ</sequence>
<proteinExistence type="predicted"/>
<name>A0A078GVU6_BRANA</name>
<protein>
    <submittedName>
        <fullName evidence="1">BnaC01g19090D protein</fullName>
    </submittedName>
</protein>
<gene>
    <name evidence="1" type="primary">BnaC01g19090D</name>
    <name evidence="1" type="ORF">GSBRNA2T00042192001</name>
</gene>
<dbReference type="Gramene" id="CDY29257">
    <property type="protein sequence ID" value="CDY29257"/>
    <property type="gene ID" value="GSBRNA2T00042192001"/>
</dbReference>
<dbReference type="Proteomes" id="UP000028999">
    <property type="component" value="Unassembled WGS sequence"/>
</dbReference>
<evidence type="ECO:0000313" key="1">
    <source>
        <dbReference type="EMBL" id="CDY29257.1"/>
    </source>
</evidence>
<reference evidence="1 2" key="1">
    <citation type="journal article" date="2014" name="Science">
        <title>Plant genetics. Early allopolyploid evolution in the post-Neolithic Brassica napus oilseed genome.</title>
        <authorList>
            <person name="Chalhoub B."/>
            <person name="Denoeud F."/>
            <person name="Liu S."/>
            <person name="Parkin I.A."/>
            <person name="Tang H."/>
            <person name="Wang X."/>
            <person name="Chiquet J."/>
            <person name="Belcram H."/>
            <person name="Tong C."/>
            <person name="Samans B."/>
            <person name="Correa M."/>
            <person name="Da Silva C."/>
            <person name="Just J."/>
            <person name="Falentin C."/>
            <person name="Koh C.S."/>
            <person name="Le Clainche I."/>
            <person name="Bernard M."/>
            <person name="Bento P."/>
            <person name="Noel B."/>
            <person name="Labadie K."/>
            <person name="Alberti A."/>
            <person name="Charles M."/>
            <person name="Arnaud D."/>
            <person name="Guo H."/>
            <person name="Daviaud C."/>
            <person name="Alamery S."/>
            <person name="Jabbari K."/>
            <person name="Zhao M."/>
            <person name="Edger P.P."/>
            <person name="Chelaifa H."/>
            <person name="Tack D."/>
            <person name="Lassalle G."/>
            <person name="Mestiri I."/>
            <person name="Schnel N."/>
            <person name="Le Paslier M.C."/>
            <person name="Fan G."/>
            <person name="Renault V."/>
            <person name="Bayer P.E."/>
            <person name="Golicz A.A."/>
            <person name="Manoli S."/>
            <person name="Lee T.H."/>
            <person name="Thi V.H."/>
            <person name="Chalabi S."/>
            <person name="Hu Q."/>
            <person name="Fan C."/>
            <person name="Tollenaere R."/>
            <person name="Lu Y."/>
            <person name="Battail C."/>
            <person name="Shen J."/>
            <person name="Sidebottom C.H."/>
            <person name="Wang X."/>
            <person name="Canaguier A."/>
            <person name="Chauveau A."/>
            <person name="Berard A."/>
            <person name="Deniot G."/>
            <person name="Guan M."/>
            <person name="Liu Z."/>
            <person name="Sun F."/>
            <person name="Lim Y.P."/>
            <person name="Lyons E."/>
            <person name="Town C.D."/>
            <person name="Bancroft I."/>
            <person name="Wang X."/>
            <person name="Meng J."/>
            <person name="Ma J."/>
            <person name="Pires J.C."/>
            <person name="King G.J."/>
            <person name="Brunel D."/>
            <person name="Delourme R."/>
            <person name="Renard M."/>
            <person name="Aury J.M."/>
            <person name="Adams K.L."/>
            <person name="Batley J."/>
            <person name="Snowdon R.J."/>
            <person name="Tost J."/>
            <person name="Edwards D."/>
            <person name="Zhou Y."/>
            <person name="Hua W."/>
            <person name="Sharpe A.G."/>
            <person name="Paterson A.H."/>
            <person name="Guan C."/>
            <person name="Wincker P."/>
        </authorList>
    </citation>
    <scope>NUCLEOTIDE SEQUENCE [LARGE SCALE GENOMIC DNA]</scope>
    <source>
        <strain evidence="2">cv. Darmor-bzh</strain>
    </source>
</reference>
<accession>A0A078GVU6</accession>
<dbReference type="PaxDb" id="3708-A0A078GVU6"/>
<dbReference type="EMBL" id="LK032234">
    <property type="protein sequence ID" value="CDY29257.1"/>
    <property type="molecule type" value="Genomic_DNA"/>
</dbReference>
<organism evidence="1 2">
    <name type="scientific">Brassica napus</name>
    <name type="common">Rape</name>
    <dbReference type="NCBI Taxonomy" id="3708"/>
    <lineage>
        <taxon>Eukaryota</taxon>
        <taxon>Viridiplantae</taxon>
        <taxon>Streptophyta</taxon>
        <taxon>Embryophyta</taxon>
        <taxon>Tracheophyta</taxon>
        <taxon>Spermatophyta</taxon>
        <taxon>Magnoliopsida</taxon>
        <taxon>eudicotyledons</taxon>
        <taxon>Gunneridae</taxon>
        <taxon>Pentapetalae</taxon>
        <taxon>rosids</taxon>
        <taxon>malvids</taxon>
        <taxon>Brassicales</taxon>
        <taxon>Brassicaceae</taxon>
        <taxon>Brassiceae</taxon>
        <taxon>Brassica</taxon>
    </lineage>
</organism>
<keyword evidence="2" id="KW-1185">Reference proteome</keyword>
<dbReference type="AlphaFoldDB" id="A0A078GVU6"/>